<comment type="catalytic activity">
    <reaction evidence="1">
        <text>a beta-D-glucosyl-(1&lt;-&gt;1')-N-acylsphing-4-enine + H2O = an N-acylsphing-4-enine + D-glucose</text>
        <dbReference type="Rhea" id="RHEA:13269"/>
        <dbReference type="ChEBI" id="CHEBI:4167"/>
        <dbReference type="ChEBI" id="CHEBI:15377"/>
        <dbReference type="ChEBI" id="CHEBI:22801"/>
        <dbReference type="ChEBI" id="CHEBI:52639"/>
        <dbReference type="EC" id="3.2.1.45"/>
    </reaction>
    <physiologicalReaction direction="left-to-right" evidence="1">
        <dbReference type="Rhea" id="RHEA:13270"/>
    </physiologicalReaction>
</comment>
<dbReference type="PRINTS" id="PR00843">
    <property type="entry name" value="GLHYDRLASE30"/>
</dbReference>
<dbReference type="VEuPathDB" id="VectorBase:LDEU011817"/>
<evidence type="ECO:0000256" key="4">
    <source>
        <dbReference type="ARBA" id="ARBA00005382"/>
    </source>
</evidence>
<protein>
    <recommendedName>
        <fullName evidence="5 12">Glucosylceramidase</fullName>
        <ecNumber evidence="5 12">3.2.1.45</ecNumber>
    </recommendedName>
</protein>
<dbReference type="GO" id="GO:0032006">
    <property type="term" value="P:regulation of TOR signaling"/>
    <property type="evidence" value="ECO:0007669"/>
    <property type="project" value="UniProtKB-ARBA"/>
</dbReference>
<evidence type="ECO:0000259" key="13">
    <source>
        <dbReference type="Pfam" id="PF02055"/>
    </source>
</evidence>
<evidence type="ECO:0000259" key="14">
    <source>
        <dbReference type="Pfam" id="PF17189"/>
    </source>
</evidence>
<dbReference type="EMBL" id="NCKV01019205">
    <property type="protein sequence ID" value="RWS20223.1"/>
    <property type="molecule type" value="Genomic_DNA"/>
</dbReference>
<evidence type="ECO:0000256" key="5">
    <source>
        <dbReference type="ARBA" id="ARBA00012658"/>
    </source>
</evidence>
<keyword evidence="16" id="KW-1185">Reference proteome</keyword>
<dbReference type="FunFam" id="3.20.20.80:FF:000030">
    <property type="entry name" value="Lysosomal acid glucosylceramidase"/>
    <property type="match status" value="1"/>
</dbReference>
<dbReference type="SUPFAM" id="SSF51445">
    <property type="entry name" value="(Trans)glycosidases"/>
    <property type="match status" value="1"/>
</dbReference>
<dbReference type="GO" id="GO:0016241">
    <property type="term" value="P:regulation of macroautophagy"/>
    <property type="evidence" value="ECO:0007669"/>
    <property type="project" value="UniProtKB-ARBA"/>
</dbReference>
<accession>A0A443RXY7</accession>
<dbReference type="Proteomes" id="UP000288716">
    <property type="component" value="Unassembled WGS sequence"/>
</dbReference>
<evidence type="ECO:0000256" key="7">
    <source>
        <dbReference type="ARBA" id="ARBA00022801"/>
    </source>
</evidence>
<evidence type="ECO:0000256" key="2">
    <source>
        <dbReference type="ARBA" id="ARBA00004760"/>
    </source>
</evidence>
<feature type="domain" description="Glycosyl hydrolase family 30 beta sandwich" evidence="14">
    <location>
        <begin position="333"/>
        <end position="396"/>
    </location>
</feature>
<dbReference type="GO" id="GO:0004348">
    <property type="term" value="F:glucosylceramidase activity"/>
    <property type="evidence" value="ECO:0007669"/>
    <property type="project" value="UniProtKB-EC"/>
</dbReference>
<keyword evidence="6" id="KW-0732">Signal</keyword>
<reference evidence="15 16" key="1">
    <citation type="journal article" date="2018" name="Gigascience">
        <title>Genomes of trombidid mites reveal novel predicted allergens and laterally-transferred genes associated with secondary metabolism.</title>
        <authorList>
            <person name="Dong X."/>
            <person name="Chaisiri K."/>
            <person name="Xia D."/>
            <person name="Armstrong S.D."/>
            <person name="Fang Y."/>
            <person name="Donnelly M.J."/>
            <person name="Kadowaki T."/>
            <person name="McGarry J.W."/>
            <person name="Darby A.C."/>
            <person name="Makepeace B.L."/>
        </authorList>
    </citation>
    <scope>NUCLEOTIDE SEQUENCE [LARGE SCALE GENOMIC DNA]</scope>
    <source>
        <strain evidence="15">UoL-UT</strain>
    </source>
</reference>
<organism evidence="15 16">
    <name type="scientific">Leptotrombidium deliense</name>
    <dbReference type="NCBI Taxonomy" id="299467"/>
    <lineage>
        <taxon>Eukaryota</taxon>
        <taxon>Metazoa</taxon>
        <taxon>Ecdysozoa</taxon>
        <taxon>Arthropoda</taxon>
        <taxon>Chelicerata</taxon>
        <taxon>Arachnida</taxon>
        <taxon>Acari</taxon>
        <taxon>Acariformes</taxon>
        <taxon>Trombidiformes</taxon>
        <taxon>Prostigmata</taxon>
        <taxon>Anystina</taxon>
        <taxon>Parasitengona</taxon>
        <taxon>Trombiculoidea</taxon>
        <taxon>Trombiculidae</taxon>
        <taxon>Leptotrombidium</taxon>
    </lineage>
</organism>
<dbReference type="InterPro" id="IPR017853">
    <property type="entry name" value="GH"/>
</dbReference>
<dbReference type="Gene3D" id="3.20.20.80">
    <property type="entry name" value="Glycosidases"/>
    <property type="match status" value="1"/>
</dbReference>
<feature type="domain" description="Glycosyl hydrolase family 30 TIM-barrel" evidence="13">
    <location>
        <begin position="2"/>
        <end position="329"/>
    </location>
</feature>
<evidence type="ECO:0000256" key="6">
    <source>
        <dbReference type="ARBA" id="ARBA00022729"/>
    </source>
</evidence>
<comment type="caution">
    <text evidence="15">The sequence shown here is derived from an EMBL/GenBank/DDBJ whole genome shotgun (WGS) entry which is preliminary data.</text>
</comment>
<evidence type="ECO:0000313" key="16">
    <source>
        <dbReference type="Proteomes" id="UP000288716"/>
    </source>
</evidence>
<keyword evidence="8 12" id="KW-0746">Sphingolipid metabolism</keyword>
<dbReference type="GO" id="GO:0006066">
    <property type="term" value="P:alcohol metabolic process"/>
    <property type="evidence" value="ECO:0007669"/>
    <property type="project" value="UniProtKB-ARBA"/>
</dbReference>
<dbReference type="GO" id="GO:0010605">
    <property type="term" value="P:negative regulation of macromolecule metabolic process"/>
    <property type="evidence" value="ECO:0007669"/>
    <property type="project" value="UniProtKB-ARBA"/>
</dbReference>
<comment type="catalytic activity">
    <reaction evidence="11">
        <text>an N-acyl-1-beta-D-glucosyl-15-methylhexadecasphing-4-enine + H2O = an N-acyl-15-methylhexadecasphing-4-enine + D-glucose</text>
        <dbReference type="Rhea" id="RHEA:34755"/>
        <dbReference type="ChEBI" id="CHEBI:4167"/>
        <dbReference type="ChEBI" id="CHEBI:15377"/>
        <dbReference type="ChEBI" id="CHEBI:70815"/>
        <dbReference type="ChEBI" id="CHEBI:70846"/>
    </reaction>
    <physiologicalReaction direction="left-to-right" evidence="11">
        <dbReference type="Rhea" id="RHEA:34756"/>
    </physiologicalReaction>
</comment>
<dbReference type="PANTHER" id="PTHR11069:SF23">
    <property type="entry name" value="LYSOSOMAL ACID GLUCOSYLCERAMIDASE"/>
    <property type="match status" value="1"/>
</dbReference>
<dbReference type="GO" id="GO:0005102">
    <property type="term" value="F:signaling receptor binding"/>
    <property type="evidence" value="ECO:0007669"/>
    <property type="project" value="UniProtKB-ARBA"/>
</dbReference>
<comment type="pathway">
    <text evidence="2">Lipid metabolism; sphingolipid metabolism.</text>
</comment>
<dbReference type="InterPro" id="IPR033453">
    <property type="entry name" value="Glyco_hydro_30_TIM-barrel"/>
</dbReference>
<evidence type="ECO:0000256" key="9">
    <source>
        <dbReference type="ARBA" id="ARBA00023098"/>
    </source>
</evidence>
<evidence type="ECO:0000256" key="8">
    <source>
        <dbReference type="ARBA" id="ARBA00022919"/>
    </source>
</evidence>
<dbReference type="GO" id="GO:0042391">
    <property type="term" value="P:regulation of membrane potential"/>
    <property type="evidence" value="ECO:0007669"/>
    <property type="project" value="UniProtKB-ARBA"/>
</dbReference>
<evidence type="ECO:0000256" key="1">
    <source>
        <dbReference type="ARBA" id="ARBA00001013"/>
    </source>
</evidence>
<dbReference type="OrthoDB" id="2160638at2759"/>
<dbReference type="InterPro" id="IPR033452">
    <property type="entry name" value="GH30_C"/>
</dbReference>
<evidence type="ECO:0000256" key="12">
    <source>
        <dbReference type="RuleBase" id="RU361188"/>
    </source>
</evidence>
<evidence type="ECO:0000313" key="15">
    <source>
        <dbReference type="EMBL" id="RWS20223.1"/>
    </source>
</evidence>
<dbReference type="GO" id="GO:0006914">
    <property type="term" value="P:autophagy"/>
    <property type="evidence" value="ECO:0007669"/>
    <property type="project" value="UniProtKB-ARBA"/>
</dbReference>
<comment type="pathway">
    <text evidence="3">Sphingolipid metabolism.</text>
</comment>
<dbReference type="AlphaFoldDB" id="A0A443RXY7"/>
<keyword evidence="12" id="KW-0326">Glycosidase</keyword>
<proteinExistence type="inferred from homology"/>
<feature type="non-terminal residue" evidence="15">
    <location>
        <position position="1"/>
    </location>
</feature>
<dbReference type="GO" id="GO:0008202">
    <property type="term" value="P:steroid metabolic process"/>
    <property type="evidence" value="ECO:0007669"/>
    <property type="project" value="UniProtKB-ARBA"/>
</dbReference>
<dbReference type="GO" id="GO:0016758">
    <property type="term" value="F:hexosyltransferase activity"/>
    <property type="evidence" value="ECO:0007669"/>
    <property type="project" value="UniProtKB-ARBA"/>
</dbReference>
<dbReference type="GO" id="GO:0005764">
    <property type="term" value="C:lysosome"/>
    <property type="evidence" value="ECO:0007669"/>
    <property type="project" value="UniProtKB-ARBA"/>
</dbReference>
<dbReference type="GO" id="GO:0007040">
    <property type="term" value="P:lysosome organization"/>
    <property type="evidence" value="ECO:0007669"/>
    <property type="project" value="UniProtKB-ARBA"/>
</dbReference>
<dbReference type="STRING" id="299467.A0A443RXY7"/>
<gene>
    <name evidence="15" type="ORF">B4U80_01790</name>
</gene>
<dbReference type="Pfam" id="PF17189">
    <property type="entry name" value="Glyco_hydro_30C"/>
    <property type="match status" value="1"/>
</dbReference>
<keyword evidence="9 12" id="KW-0443">Lipid metabolism</keyword>
<comment type="catalytic activity">
    <reaction evidence="10">
        <text>a beta-D-glucosylceramide + H2O = an N-acyl-sphingoid base + D-glucose</text>
        <dbReference type="Rhea" id="RHEA:81447"/>
        <dbReference type="ChEBI" id="CHEBI:4167"/>
        <dbReference type="ChEBI" id="CHEBI:15377"/>
        <dbReference type="ChEBI" id="CHEBI:83264"/>
        <dbReference type="ChEBI" id="CHEBI:83273"/>
    </reaction>
    <physiologicalReaction direction="left-to-right" evidence="10">
        <dbReference type="Rhea" id="RHEA:81448"/>
    </physiologicalReaction>
</comment>
<keyword evidence="7 12" id="KW-0378">Hydrolase</keyword>
<dbReference type="GO" id="GO:0006680">
    <property type="term" value="P:glucosylceramide catabolic process"/>
    <property type="evidence" value="ECO:0007669"/>
    <property type="project" value="TreeGrafter"/>
</dbReference>
<dbReference type="GO" id="GO:0051246">
    <property type="term" value="P:regulation of protein metabolic process"/>
    <property type="evidence" value="ECO:0007669"/>
    <property type="project" value="UniProtKB-ARBA"/>
</dbReference>
<evidence type="ECO:0000256" key="11">
    <source>
        <dbReference type="ARBA" id="ARBA00051345"/>
    </source>
</evidence>
<dbReference type="InterPro" id="IPR001139">
    <property type="entry name" value="Glyco_hydro_30"/>
</dbReference>
<evidence type="ECO:0000256" key="3">
    <source>
        <dbReference type="ARBA" id="ARBA00004991"/>
    </source>
</evidence>
<dbReference type="PANTHER" id="PTHR11069">
    <property type="entry name" value="GLUCOSYLCERAMIDASE"/>
    <property type="match status" value="1"/>
</dbReference>
<evidence type="ECO:0000256" key="10">
    <source>
        <dbReference type="ARBA" id="ARBA00050474"/>
    </source>
</evidence>
<dbReference type="GO" id="GO:0030163">
    <property type="term" value="P:protein catabolic process"/>
    <property type="evidence" value="ECO:0007669"/>
    <property type="project" value="UniProtKB-ARBA"/>
</dbReference>
<dbReference type="EC" id="3.2.1.45" evidence="5 12"/>
<sequence length="399" mass="45396">NLSERLIKDYFAEDGIQYSIGRIPIAGTDFSTRKYAYNEVDGDFNLTHFELAEEDINLKIPTIKYALNVSKHEVKLFGSAWSSPKWMKTNNELEGAGVLKGNTTGPYYKTWADYAVKFLNHYRTNGIELWGMTTGNEPMAGFIPGYRWNCLGFTPFSQRDFVKLHLGPALEKAGYTPENFKVMIHDDQLPSLPIYAEIVLRDANASKYISGVALHWYQNNYAPREFLNFVHNKFPDKFILATEACEGAGISPHVSFGDWSRGENYASDILKDLNHWSTGWVDWNIALDLNGGPTWAENFVDSPIIVNSTANEYYKNPMYYALGHFSRFLVPSSIRLDSTTSTSWWNPVLYTVFETPKQEIVLVALNPSDEPTEFTVRDPKHGIITFSFEAHSIVTLTWV</sequence>
<dbReference type="Pfam" id="PF02055">
    <property type="entry name" value="Glyco_hydro_30"/>
    <property type="match status" value="1"/>
</dbReference>
<name>A0A443RXY7_9ACAR</name>
<dbReference type="GO" id="GO:0005774">
    <property type="term" value="C:vacuolar membrane"/>
    <property type="evidence" value="ECO:0007669"/>
    <property type="project" value="UniProtKB-ARBA"/>
</dbReference>
<comment type="similarity">
    <text evidence="4 12">Belongs to the glycosyl hydrolase 30 family.</text>
</comment>